<evidence type="ECO:0000313" key="7">
    <source>
        <dbReference type="EMBL" id="NSL56023.1"/>
    </source>
</evidence>
<dbReference type="Pfam" id="PF00082">
    <property type="entry name" value="Peptidase_S8"/>
    <property type="match status" value="1"/>
</dbReference>
<accession>A0ABX2IJI4</accession>
<feature type="active site" description="Charge relay system" evidence="5">
    <location>
        <position position="55"/>
    </location>
</feature>
<comment type="similarity">
    <text evidence="1 5">Belongs to the peptidase S8 family.</text>
</comment>
<keyword evidence="2 5" id="KW-0645">Protease</keyword>
<dbReference type="InterPro" id="IPR050131">
    <property type="entry name" value="Peptidase_S8_subtilisin-like"/>
</dbReference>
<sequence length="719" mass="74942">MSAANWGTGQLLGVVDTGVNPTHPSFATGQVSQTLSTCAAVSFRCSNGFRDDNSHGTAVAAIAAGNKPFAWNASYGGYTTTAGSVISVAPNANIVAKKVLNASGSGYSTDVANGVRKAADAGASVINVSITYGNTADMVAAINYAASKGAFIVWAGGNSNVALLNGANTNGLTAQAISRLVFVGSVSPTNAKSSFSNTPGSGKLVNTNGQATGYSLRWLVAPGESILAPYTTAGTGTWSYWSGTSMAAPVVSGSLLLLQSAWPILKTRGTSIDLLLATATDLGPAGADSTYGVGLVNLGRAFQPYGTLSVTRANGSTIALSSLTGSMISSGALGSMASVQSKLASYTALDTYLRNFTVNLSGLIKSPAAKASLNALPTNVNKGPRAIKLADGRELAYWQGPSDSPRDHLGEFGFNEELASQRQQGFAMFTDASGTSIAMGYGYPAQYAFTRAMTGDENLAWLSHDSALPDLMNLSQGGALVAAGLPLSQSLRFAASWSNTAATEAGRNGNWSPSWATPEAQGIQLGMNYQLTQMFSTGVKIGALTEQHGLLGSTYDTHSAMSLGRNNSMSYAATLGMRLSANHHLLFEGGYARTSAAQADGLFAGTSRIRSTFWSASYQQTKLLVPRDRLTLSLRQPLRVSQGNINVTSTMIAEDGEAYLVHESASLRPDGRELEQRITYALPTGKLSDMTLQASYRKDANNIQGDNDASVGMIWSTRF</sequence>
<evidence type="ECO:0000256" key="4">
    <source>
        <dbReference type="ARBA" id="ARBA00022825"/>
    </source>
</evidence>
<gene>
    <name evidence="7" type="ORF">HJ583_013360</name>
</gene>
<dbReference type="EMBL" id="JABCSC020000003">
    <property type="protein sequence ID" value="NSL56023.1"/>
    <property type="molecule type" value="Genomic_DNA"/>
</dbReference>
<evidence type="ECO:0000256" key="1">
    <source>
        <dbReference type="ARBA" id="ARBA00011073"/>
    </source>
</evidence>
<reference evidence="7 8" key="1">
    <citation type="submission" date="2020-06" db="EMBL/GenBank/DDBJ databases">
        <title>Draft genome of Uliginosibacterium sp. IMCC34675.</title>
        <authorList>
            <person name="Song J."/>
        </authorList>
    </citation>
    <scope>NUCLEOTIDE SEQUENCE [LARGE SCALE GENOMIC DNA]</scope>
    <source>
        <strain evidence="7 8">IMCC34675</strain>
    </source>
</reference>
<dbReference type="PANTHER" id="PTHR43806">
    <property type="entry name" value="PEPTIDASE S8"/>
    <property type="match status" value="1"/>
</dbReference>
<dbReference type="InterPro" id="IPR036852">
    <property type="entry name" value="Peptidase_S8/S53_dom_sf"/>
</dbReference>
<feature type="active site" description="Charge relay system" evidence="5">
    <location>
        <position position="245"/>
    </location>
</feature>
<keyword evidence="4 5" id="KW-0720">Serine protease</keyword>
<dbReference type="PROSITE" id="PS00138">
    <property type="entry name" value="SUBTILASE_SER"/>
    <property type="match status" value="1"/>
</dbReference>
<dbReference type="Gene3D" id="3.40.50.200">
    <property type="entry name" value="Peptidase S8/S53 domain"/>
    <property type="match status" value="1"/>
</dbReference>
<dbReference type="InterPro" id="IPR000209">
    <property type="entry name" value="Peptidase_S8/S53_dom"/>
</dbReference>
<organism evidence="7 8">
    <name type="scientific">Uliginosibacterium aquaticum</name>
    <dbReference type="NCBI Taxonomy" id="2731212"/>
    <lineage>
        <taxon>Bacteria</taxon>
        <taxon>Pseudomonadati</taxon>
        <taxon>Pseudomonadota</taxon>
        <taxon>Betaproteobacteria</taxon>
        <taxon>Rhodocyclales</taxon>
        <taxon>Zoogloeaceae</taxon>
        <taxon>Uliginosibacterium</taxon>
    </lineage>
</organism>
<dbReference type="SUPFAM" id="SSF52743">
    <property type="entry name" value="Subtilisin-like"/>
    <property type="match status" value="1"/>
</dbReference>
<comment type="caution">
    <text evidence="7">The sequence shown here is derived from an EMBL/GenBank/DDBJ whole genome shotgun (WGS) entry which is preliminary data.</text>
</comment>
<dbReference type="RefSeq" id="WP_170022378.1">
    <property type="nucleotide sequence ID" value="NZ_JABCSC020000003.1"/>
</dbReference>
<proteinExistence type="inferred from homology"/>
<dbReference type="InterPro" id="IPR015500">
    <property type="entry name" value="Peptidase_S8_subtilisin-rel"/>
</dbReference>
<dbReference type="PANTHER" id="PTHR43806:SF11">
    <property type="entry name" value="CEREVISIN-RELATED"/>
    <property type="match status" value="1"/>
</dbReference>
<name>A0ABX2IJI4_9RHOO</name>
<keyword evidence="3 5" id="KW-0378">Hydrolase</keyword>
<feature type="active site" description="Charge relay system" evidence="5">
    <location>
        <position position="16"/>
    </location>
</feature>
<dbReference type="InterPro" id="IPR023828">
    <property type="entry name" value="Peptidase_S8_Ser-AS"/>
</dbReference>
<dbReference type="PRINTS" id="PR00723">
    <property type="entry name" value="SUBTILISIN"/>
</dbReference>
<dbReference type="Proteomes" id="UP000778523">
    <property type="component" value="Unassembled WGS sequence"/>
</dbReference>
<evidence type="ECO:0000259" key="6">
    <source>
        <dbReference type="Pfam" id="PF00082"/>
    </source>
</evidence>
<feature type="domain" description="Peptidase S8/S53" evidence="6">
    <location>
        <begin position="7"/>
        <end position="294"/>
    </location>
</feature>
<evidence type="ECO:0000256" key="5">
    <source>
        <dbReference type="PROSITE-ProRule" id="PRU01240"/>
    </source>
</evidence>
<keyword evidence="8" id="KW-1185">Reference proteome</keyword>
<evidence type="ECO:0000256" key="3">
    <source>
        <dbReference type="ARBA" id="ARBA00022801"/>
    </source>
</evidence>
<evidence type="ECO:0000256" key="2">
    <source>
        <dbReference type="ARBA" id="ARBA00022670"/>
    </source>
</evidence>
<protein>
    <submittedName>
        <fullName evidence="7">S8 family serine peptidase</fullName>
    </submittedName>
</protein>
<dbReference type="PROSITE" id="PS51892">
    <property type="entry name" value="SUBTILASE"/>
    <property type="match status" value="1"/>
</dbReference>
<evidence type="ECO:0000313" key="8">
    <source>
        <dbReference type="Proteomes" id="UP000778523"/>
    </source>
</evidence>